<proteinExistence type="predicted"/>
<name>A0A7W6CE88_9HYPH</name>
<gene>
    <name evidence="1" type="ORF">GGQ73_002929</name>
</gene>
<comment type="caution">
    <text evidence="1">The sequence shown here is derived from an EMBL/GenBank/DDBJ whole genome shotgun (WGS) entry which is preliminary data.</text>
</comment>
<accession>A0A7W6CE88</accession>
<evidence type="ECO:0000313" key="1">
    <source>
        <dbReference type="EMBL" id="MBB3946965.1"/>
    </source>
</evidence>
<protein>
    <submittedName>
        <fullName evidence="1">Uncharacterized protein</fullName>
    </submittedName>
</protein>
<organism evidence="1 2">
    <name type="scientific">Rhizobium skierniewicense</name>
    <dbReference type="NCBI Taxonomy" id="984260"/>
    <lineage>
        <taxon>Bacteria</taxon>
        <taxon>Pseudomonadati</taxon>
        <taxon>Pseudomonadota</taxon>
        <taxon>Alphaproteobacteria</taxon>
        <taxon>Hyphomicrobiales</taxon>
        <taxon>Rhizobiaceae</taxon>
        <taxon>Rhizobium/Agrobacterium group</taxon>
        <taxon>Rhizobium</taxon>
    </lineage>
</organism>
<evidence type="ECO:0000313" key="2">
    <source>
        <dbReference type="Proteomes" id="UP000565286"/>
    </source>
</evidence>
<dbReference type="EMBL" id="JACIDV010000008">
    <property type="protein sequence ID" value="MBB3946965.1"/>
    <property type="molecule type" value="Genomic_DNA"/>
</dbReference>
<reference evidence="1 2" key="1">
    <citation type="submission" date="2020-08" db="EMBL/GenBank/DDBJ databases">
        <title>Genomic Encyclopedia of Type Strains, Phase IV (KMG-IV): sequencing the most valuable type-strain genomes for metagenomic binning, comparative biology and taxonomic classification.</title>
        <authorList>
            <person name="Goeker M."/>
        </authorList>
    </citation>
    <scope>NUCLEOTIDE SEQUENCE [LARGE SCALE GENOMIC DNA]</scope>
    <source>
        <strain evidence="1 2">DSM 26438</strain>
    </source>
</reference>
<dbReference type="Proteomes" id="UP000565286">
    <property type="component" value="Unassembled WGS sequence"/>
</dbReference>
<sequence length="57" mass="6202">MESSYSPIDRGERRKAVESPLIASVFKAGVGSAHMRLLHNLSCKVMPTSMAITNRAV</sequence>
<keyword evidence="2" id="KW-1185">Reference proteome</keyword>
<dbReference type="AlphaFoldDB" id="A0A7W6CE88"/>